<keyword evidence="4" id="KW-0547">Nucleotide-binding</keyword>
<keyword evidence="3" id="KW-0808">Transferase</keyword>
<dbReference type="GO" id="GO:0004140">
    <property type="term" value="F:dephospho-CoA kinase activity"/>
    <property type="evidence" value="ECO:0007669"/>
    <property type="project" value="InterPro"/>
</dbReference>
<dbReference type="InterPro" id="IPR001977">
    <property type="entry name" value="Depp_CoAkinase"/>
</dbReference>
<dbReference type="SUPFAM" id="SSF52540">
    <property type="entry name" value="P-loop containing nucleoside triphosphate hydrolases"/>
    <property type="match status" value="1"/>
</dbReference>
<dbReference type="CDD" id="cd02022">
    <property type="entry name" value="DPCK"/>
    <property type="match status" value="1"/>
</dbReference>
<evidence type="ECO:0000256" key="9">
    <source>
        <dbReference type="SAM" id="Phobius"/>
    </source>
</evidence>
<evidence type="ECO:0000256" key="6">
    <source>
        <dbReference type="ARBA" id="ARBA00022840"/>
    </source>
</evidence>
<evidence type="ECO:0000256" key="2">
    <source>
        <dbReference type="ARBA" id="ARBA00022490"/>
    </source>
</evidence>
<evidence type="ECO:0000256" key="1">
    <source>
        <dbReference type="ARBA" id="ARBA00009018"/>
    </source>
</evidence>
<dbReference type="OMA" id="RWEMYRA"/>
<dbReference type="OrthoDB" id="247245at2759"/>
<sequence length="241" mass="27156">MFIVGLTGGIACGKSTVSSILKEKHGVEIIDADVIAREVVQPGEYAYDQIISHFGPLIPNLINDDDKSLNRAALGSFVFGDKSQLKVLNGITHPAVRRRILYKLAQNYFKPLVVLDVPLLFESGLDRLCNFVITVGCAQETQLQRLLERNPQLSEEEAHQRINSQLSMEERTRRADHTLDNSGSLDSLKSQVESVIDELTPNWFSYFIAIFPPTWLSMAIYNYWVRTRLSSLSKTCKPKQS</sequence>
<dbReference type="Gene3D" id="3.40.50.300">
    <property type="entry name" value="P-loop containing nucleotide triphosphate hydrolases"/>
    <property type="match status" value="1"/>
</dbReference>
<evidence type="ECO:0000256" key="3">
    <source>
        <dbReference type="ARBA" id="ARBA00022679"/>
    </source>
</evidence>
<feature type="transmembrane region" description="Helical" evidence="9">
    <location>
        <begin position="203"/>
        <end position="224"/>
    </location>
</feature>
<dbReference type="EMBL" id="KV453928">
    <property type="protein sequence ID" value="ODV74496.1"/>
    <property type="molecule type" value="Genomic_DNA"/>
</dbReference>
<evidence type="ECO:0000256" key="4">
    <source>
        <dbReference type="ARBA" id="ARBA00022741"/>
    </source>
</evidence>
<protein>
    <submittedName>
        <fullName evidence="10">Dephospho-CoA kinase</fullName>
    </submittedName>
</protein>
<organism evidence="10 11">
    <name type="scientific">Cyberlindnera jadinii (strain ATCC 18201 / CBS 1600 / BCRC 20928 / JCM 3617 / NBRC 0987 / NRRL Y-1542)</name>
    <name type="common">Torula yeast</name>
    <name type="synonym">Candida utilis</name>
    <dbReference type="NCBI Taxonomy" id="983966"/>
    <lineage>
        <taxon>Eukaryota</taxon>
        <taxon>Fungi</taxon>
        <taxon>Dikarya</taxon>
        <taxon>Ascomycota</taxon>
        <taxon>Saccharomycotina</taxon>
        <taxon>Saccharomycetes</taxon>
        <taxon>Phaffomycetales</taxon>
        <taxon>Phaffomycetaceae</taxon>
        <taxon>Cyberlindnera</taxon>
    </lineage>
</organism>
<dbReference type="PANTHER" id="PTHR10695">
    <property type="entry name" value="DEPHOSPHO-COA KINASE-RELATED"/>
    <property type="match status" value="1"/>
</dbReference>
<keyword evidence="9" id="KW-1133">Transmembrane helix</keyword>
<evidence type="ECO:0000313" key="10">
    <source>
        <dbReference type="EMBL" id="ODV74496.1"/>
    </source>
</evidence>
<keyword evidence="11" id="KW-1185">Reference proteome</keyword>
<evidence type="ECO:0000256" key="5">
    <source>
        <dbReference type="ARBA" id="ARBA00022777"/>
    </source>
</evidence>
<dbReference type="NCBIfam" id="TIGR00152">
    <property type="entry name" value="dephospho-CoA kinase"/>
    <property type="match status" value="1"/>
</dbReference>
<dbReference type="GO" id="GO:0015937">
    <property type="term" value="P:coenzyme A biosynthetic process"/>
    <property type="evidence" value="ECO:0007669"/>
    <property type="project" value="UniProtKB-KW"/>
</dbReference>
<dbReference type="FunFam" id="3.40.50.300:FF:000991">
    <property type="entry name" value="Dephospho-CoA kinase"/>
    <property type="match status" value="1"/>
</dbReference>
<dbReference type="RefSeq" id="XP_020071535.1">
    <property type="nucleotide sequence ID" value="XM_020216342.1"/>
</dbReference>
<keyword evidence="2" id="KW-0963">Cytoplasm</keyword>
<evidence type="ECO:0000313" key="11">
    <source>
        <dbReference type="Proteomes" id="UP000094389"/>
    </source>
</evidence>
<keyword evidence="7" id="KW-0173">Coenzyme A biosynthesis</keyword>
<dbReference type="PANTHER" id="PTHR10695:SF46">
    <property type="entry name" value="BIFUNCTIONAL COENZYME A SYNTHASE-RELATED"/>
    <property type="match status" value="1"/>
</dbReference>
<dbReference type="AlphaFoldDB" id="A0A1E4S4P1"/>
<proteinExistence type="inferred from homology"/>
<gene>
    <name evidence="10" type="ORF">CYBJADRAFT_172474</name>
</gene>
<comment type="similarity">
    <text evidence="1">Belongs to the CoaE family.</text>
</comment>
<feature type="region of interest" description="Disordered" evidence="8">
    <location>
        <begin position="159"/>
        <end position="182"/>
    </location>
</feature>
<evidence type="ECO:0000256" key="8">
    <source>
        <dbReference type="SAM" id="MobiDB-lite"/>
    </source>
</evidence>
<dbReference type="InterPro" id="IPR027417">
    <property type="entry name" value="P-loop_NTPase"/>
</dbReference>
<dbReference type="Proteomes" id="UP000094389">
    <property type="component" value="Unassembled WGS sequence"/>
</dbReference>
<dbReference type="STRING" id="983966.A0A1E4S4P1"/>
<keyword evidence="5 10" id="KW-0418">Kinase</keyword>
<dbReference type="HAMAP" id="MF_00376">
    <property type="entry name" value="Dephospho_CoA_kinase"/>
    <property type="match status" value="1"/>
</dbReference>
<evidence type="ECO:0000256" key="7">
    <source>
        <dbReference type="ARBA" id="ARBA00022993"/>
    </source>
</evidence>
<feature type="compositionally biased region" description="Basic and acidic residues" evidence="8">
    <location>
        <begin position="168"/>
        <end position="179"/>
    </location>
</feature>
<name>A0A1E4S4P1_CYBJN</name>
<accession>A0A1E4S4P1</accession>
<keyword evidence="9" id="KW-0472">Membrane</keyword>
<dbReference type="GO" id="GO:0005524">
    <property type="term" value="F:ATP binding"/>
    <property type="evidence" value="ECO:0007669"/>
    <property type="project" value="UniProtKB-KW"/>
</dbReference>
<reference evidence="10 11" key="1">
    <citation type="journal article" date="2016" name="Proc. Natl. Acad. Sci. U.S.A.">
        <title>Comparative genomics of biotechnologically important yeasts.</title>
        <authorList>
            <person name="Riley R."/>
            <person name="Haridas S."/>
            <person name="Wolfe K.H."/>
            <person name="Lopes M.R."/>
            <person name="Hittinger C.T."/>
            <person name="Goeker M."/>
            <person name="Salamov A.A."/>
            <person name="Wisecaver J.H."/>
            <person name="Long T.M."/>
            <person name="Calvey C.H."/>
            <person name="Aerts A.L."/>
            <person name="Barry K.W."/>
            <person name="Choi C."/>
            <person name="Clum A."/>
            <person name="Coughlan A.Y."/>
            <person name="Deshpande S."/>
            <person name="Douglass A.P."/>
            <person name="Hanson S.J."/>
            <person name="Klenk H.-P."/>
            <person name="LaButti K.M."/>
            <person name="Lapidus A."/>
            <person name="Lindquist E.A."/>
            <person name="Lipzen A.M."/>
            <person name="Meier-Kolthoff J.P."/>
            <person name="Ohm R.A."/>
            <person name="Otillar R.P."/>
            <person name="Pangilinan J.L."/>
            <person name="Peng Y."/>
            <person name="Rokas A."/>
            <person name="Rosa C.A."/>
            <person name="Scheuner C."/>
            <person name="Sibirny A.A."/>
            <person name="Slot J.C."/>
            <person name="Stielow J.B."/>
            <person name="Sun H."/>
            <person name="Kurtzman C.P."/>
            <person name="Blackwell M."/>
            <person name="Grigoriev I.V."/>
            <person name="Jeffries T.W."/>
        </authorList>
    </citation>
    <scope>NUCLEOTIDE SEQUENCE [LARGE SCALE GENOMIC DNA]</scope>
    <source>
        <strain evidence="11">ATCC 18201 / CBS 1600 / BCRC 20928 / JCM 3617 / NBRC 0987 / NRRL Y-1542</strain>
    </source>
</reference>
<dbReference type="PROSITE" id="PS51219">
    <property type="entry name" value="DPCK"/>
    <property type="match status" value="1"/>
</dbReference>
<keyword evidence="6" id="KW-0067">ATP-binding</keyword>
<dbReference type="GeneID" id="30990738"/>
<dbReference type="Pfam" id="PF01121">
    <property type="entry name" value="CoaE"/>
    <property type="match status" value="1"/>
</dbReference>
<keyword evidence="9" id="KW-0812">Transmembrane</keyword>